<gene>
    <name evidence="2" type="ORF">DARMORV10_C03P46850.1</name>
</gene>
<protein>
    <submittedName>
        <fullName evidence="2">(rape) hypothetical protein</fullName>
    </submittedName>
</protein>
<dbReference type="AlphaFoldDB" id="A0A816II70"/>
<sequence>MNRTVADETQKLPPTHRHDTLPLALSPHTRRCHAPPPPKRIPSRRKQRYSDPRNHPTKPPSNLSTTGVPPSRGADKLRRGFLTPHTPSLLRNHRRQGKSEPVRDTIGTRSEAKNGRITFSQYPNPNYPNAEFARIGATLQDIPRIVQLVKPIAELSYIDVFRYGAAFSVQRRLTVLFY</sequence>
<feature type="compositionally biased region" description="Basic and acidic residues" evidence="1">
    <location>
        <begin position="1"/>
        <end position="20"/>
    </location>
</feature>
<feature type="region of interest" description="Disordered" evidence="1">
    <location>
        <begin position="1"/>
        <end position="113"/>
    </location>
</feature>
<evidence type="ECO:0000256" key="1">
    <source>
        <dbReference type="SAM" id="MobiDB-lite"/>
    </source>
</evidence>
<proteinExistence type="predicted"/>
<name>A0A816II70_BRANA</name>
<dbReference type="EMBL" id="HG994367">
    <property type="protein sequence ID" value="CAF1704451.1"/>
    <property type="molecule type" value="Genomic_DNA"/>
</dbReference>
<organism evidence="2">
    <name type="scientific">Brassica napus</name>
    <name type="common">Rape</name>
    <dbReference type="NCBI Taxonomy" id="3708"/>
    <lineage>
        <taxon>Eukaryota</taxon>
        <taxon>Viridiplantae</taxon>
        <taxon>Streptophyta</taxon>
        <taxon>Embryophyta</taxon>
        <taxon>Tracheophyta</taxon>
        <taxon>Spermatophyta</taxon>
        <taxon>Magnoliopsida</taxon>
        <taxon>eudicotyledons</taxon>
        <taxon>Gunneridae</taxon>
        <taxon>Pentapetalae</taxon>
        <taxon>rosids</taxon>
        <taxon>malvids</taxon>
        <taxon>Brassicales</taxon>
        <taxon>Brassicaceae</taxon>
        <taxon>Brassiceae</taxon>
        <taxon>Brassica</taxon>
    </lineage>
</organism>
<dbReference type="Proteomes" id="UP001295469">
    <property type="component" value="Chromosome C03"/>
</dbReference>
<accession>A0A816II70</accession>
<reference evidence="2" key="1">
    <citation type="submission" date="2021-01" db="EMBL/GenBank/DDBJ databases">
        <authorList>
            <consortium name="Genoscope - CEA"/>
            <person name="William W."/>
        </authorList>
    </citation>
    <scope>NUCLEOTIDE SEQUENCE</scope>
</reference>
<evidence type="ECO:0000313" key="2">
    <source>
        <dbReference type="EMBL" id="CAF1704451.1"/>
    </source>
</evidence>